<dbReference type="Gene3D" id="3.40.30.10">
    <property type="entry name" value="Glutaredoxin"/>
    <property type="match status" value="1"/>
</dbReference>
<dbReference type="PROSITE" id="PS51352">
    <property type="entry name" value="THIOREDOXIN_2"/>
    <property type="match status" value="1"/>
</dbReference>
<evidence type="ECO:0000256" key="1">
    <source>
        <dbReference type="ARBA" id="ARBA00004196"/>
    </source>
</evidence>
<feature type="chain" id="PRO_5046134693" evidence="5">
    <location>
        <begin position="20"/>
        <end position="171"/>
    </location>
</feature>
<dbReference type="InterPro" id="IPR036249">
    <property type="entry name" value="Thioredoxin-like_sf"/>
</dbReference>
<protein>
    <submittedName>
        <fullName evidence="7">TlpA disulfide reductase family protein</fullName>
    </submittedName>
</protein>
<organism evidence="7 8">
    <name type="scientific">Niabella yanshanensis</name>
    <dbReference type="NCBI Taxonomy" id="577386"/>
    <lineage>
        <taxon>Bacteria</taxon>
        <taxon>Pseudomonadati</taxon>
        <taxon>Bacteroidota</taxon>
        <taxon>Chitinophagia</taxon>
        <taxon>Chitinophagales</taxon>
        <taxon>Chitinophagaceae</taxon>
        <taxon>Niabella</taxon>
    </lineage>
</organism>
<evidence type="ECO:0000259" key="6">
    <source>
        <dbReference type="PROSITE" id="PS51352"/>
    </source>
</evidence>
<gene>
    <name evidence="7" type="ORF">U0035_11610</name>
</gene>
<reference evidence="7 8" key="1">
    <citation type="submission" date="2023-12" db="EMBL/GenBank/DDBJ databases">
        <title>Genome sequencing and assembly of bacterial species from a model synthetic community.</title>
        <authorList>
            <person name="Hogle S.L."/>
        </authorList>
    </citation>
    <scope>NUCLEOTIDE SEQUENCE [LARGE SCALE GENOMIC DNA]</scope>
    <source>
        <strain evidence="7 8">HAMBI_3031</strain>
    </source>
</reference>
<dbReference type="EMBL" id="CP139960">
    <property type="protein sequence ID" value="WQD36310.1"/>
    <property type="molecule type" value="Genomic_DNA"/>
</dbReference>
<evidence type="ECO:0000256" key="2">
    <source>
        <dbReference type="ARBA" id="ARBA00022748"/>
    </source>
</evidence>
<keyword evidence="3" id="KW-1015">Disulfide bond</keyword>
<proteinExistence type="predicted"/>
<evidence type="ECO:0000313" key="7">
    <source>
        <dbReference type="EMBL" id="WQD36310.1"/>
    </source>
</evidence>
<dbReference type="CDD" id="cd02966">
    <property type="entry name" value="TlpA_like_family"/>
    <property type="match status" value="1"/>
</dbReference>
<dbReference type="InterPro" id="IPR017937">
    <property type="entry name" value="Thioredoxin_CS"/>
</dbReference>
<dbReference type="PANTHER" id="PTHR42852:SF6">
    <property type="entry name" value="THIOL:DISULFIDE INTERCHANGE PROTEIN DSBE"/>
    <property type="match status" value="1"/>
</dbReference>
<dbReference type="InterPro" id="IPR050553">
    <property type="entry name" value="Thioredoxin_ResA/DsbE_sf"/>
</dbReference>
<dbReference type="Proteomes" id="UP001325680">
    <property type="component" value="Chromosome"/>
</dbReference>
<keyword evidence="4" id="KW-0676">Redox-active center</keyword>
<evidence type="ECO:0000313" key="8">
    <source>
        <dbReference type="Proteomes" id="UP001325680"/>
    </source>
</evidence>
<feature type="signal peptide" evidence="5">
    <location>
        <begin position="1"/>
        <end position="19"/>
    </location>
</feature>
<name>A0ABZ0W2Q4_9BACT</name>
<evidence type="ECO:0000256" key="4">
    <source>
        <dbReference type="ARBA" id="ARBA00023284"/>
    </source>
</evidence>
<dbReference type="PROSITE" id="PS00194">
    <property type="entry name" value="THIOREDOXIN_1"/>
    <property type="match status" value="1"/>
</dbReference>
<dbReference type="PANTHER" id="PTHR42852">
    <property type="entry name" value="THIOL:DISULFIDE INTERCHANGE PROTEIN DSBE"/>
    <property type="match status" value="1"/>
</dbReference>
<dbReference type="RefSeq" id="WP_114790461.1">
    <property type="nucleotide sequence ID" value="NZ_CP139960.1"/>
</dbReference>
<comment type="subcellular location">
    <subcellularLocation>
        <location evidence="1">Cell envelope</location>
    </subcellularLocation>
</comment>
<feature type="domain" description="Thioredoxin" evidence="6">
    <location>
        <begin position="28"/>
        <end position="170"/>
    </location>
</feature>
<accession>A0ABZ0W2Q4</accession>
<dbReference type="Pfam" id="PF08534">
    <property type="entry name" value="Redoxin"/>
    <property type="match status" value="1"/>
</dbReference>
<evidence type="ECO:0000256" key="5">
    <source>
        <dbReference type="SAM" id="SignalP"/>
    </source>
</evidence>
<keyword evidence="8" id="KW-1185">Reference proteome</keyword>
<keyword evidence="2" id="KW-0201">Cytochrome c-type biogenesis</keyword>
<dbReference type="InterPro" id="IPR013740">
    <property type="entry name" value="Redoxin"/>
</dbReference>
<keyword evidence="5" id="KW-0732">Signal</keyword>
<dbReference type="SUPFAM" id="SSF52833">
    <property type="entry name" value="Thioredoxin-like"/>
    <property type="match status" value="1"/>
</dbReference>
<evidence type="ECO:0000256" key="3">
    <source>
        <dbReference type="ARBA" id="ARBA00023157"/>
    </source>
</evidence>
<sequence length="171" mass="19633">MRWVTIVAMLFLGSLATFAQADADGSVTKTGDKVPAFTFEIEKGKKVSIADYKGKLVLINLFATWCPPCRKELPEMQKQIWEKHSKNDKFALFVFGREENWDVLTPFKEKFKYTFPILPDVERGVFSKFATQSIPRNILIDERGTIIYQSIGYEPAEFKKLVELIDAKLTK</sequence>
<dbReference type="InterPro" id="IPR013766">
    <property type="entry name" value="Thioredoxin_domain"/>
</dbReference>